<evidence type="ECO:0000256" key="5">
    <source>
        <dbReference type="SAM" id="Phobius"/>
    </source>
</evidence>
<comment type="caution">
    <text evidence="7">The sequence shown here is derived from an EMBL/GenBank/DDBJ whole genome shotgun (WGS) entry which is preliminary data.</text>
</comment>
<evidence type="ECO:0000313" key="7">
    <source>
        <dbReference type="EMBL" id="MFC7580841.1"/>
    </source>
</evidence>
<dbReference type="Gene3D" id="1.20.1250.20">
    <property type="entry name" value="MFS general substrate transporter like domains"/>
    <property type="match status" value="2"/>
</dbReference>
<keyword evidence="4 5" id="KW-0472">Membrane</keyword>
<feature type="transmembrane region" description="Helical" evidence="5">
    <location>
        <begin position="320"/>
        <end position="343"/>
    </location>
</feature>
<feature type="transmembrane region" description="Helical" evidence="5">
    <location>
        <begin position="293"/>
        <end position="314"/>
    </location>
</feature>
<feature type="domain" description="Major facilitator superfamily (MFS) profile" evidence="6">
    <location>
        <begin position="13"/>
        <end position="421"/>
    </location>
</feature>
<dbReference type="PROSITE" id="PS50850">
    <property type="entry name" value="MFS"/>
    <property type="match status" value="1"/>
</dbReference>
<accession>A0ABW2SMV8</accession>
<evidence type="ECO:0000256" key="1">
    <source>
        <dbReference type="ARBA" id="ARBA00004651"/>
    </source>
</evidence>
<comment type="subcellular location">
    <subcellularLocation>
        <location evidence="1">Cell membrane</location>
        <topology evidence="1">Multi-pass membrane protein</topology>
    </subcellularLocation>
</comment>
<dbReference type="PANTHER" id="PTHR11662">
    <property type="entry name" value="SOLUTE CARRIER FAMILY 17"/>
    <property type="match status" value="1"/>
</dbReference>
<evidence type="ECO:0000259" key="6">
    <source>
        <dbReference type="PROSITE" id="PS50850"/>
    </source>
</evidence>
<feature type="transmembrane region" description="Helical" evidence="5">
    <location>
        <begin position="225"/>
        <end position="249"/>
    </location>
</feature>
<protein>
    <submittedName>
        <fullName evidence="7">Nitrate/nitrite transporter</fullName>
    </submittedName>
</protein>
<keyword evidence="8" id="KW-1185">Reference proteome</keyword>
<dbReference type="SUPFAM" id="SSF103473">
    <property type="entry name" value="MFS general substrate transporter"/>
    <property type="match status" value="1"/>
</dbReference>
<dbReference type="EMBL" id="JBHTEF010000001">
    <property type="protein sequence ID" value="MFC7580841.1"/>
    <property type="molecule type" value="Genomic_DNA"/>
</dbReference>
<evidence type="ECO:0000256" key="4">
    <source>
        <dbReference type="ARBA" id="ARBA00023136"/>
    </source>
</evidence>
<keyword evidence="3 5" id="KW-1133">Transmembrane helix</keyword>
<feature type="transmembrane region" description="Helical" evidence="5">
    <location>
        <begin position="46"/>
        <end position="71"/>
    </location>
</feature>
<feature type="transmembrane region" description="Helical" evidence="5">
    <location>
        <begin position="110"/>
        <end position="129"/>
    </location>
</feature>
<feature type="transmembrane region" description="Helical" evidence="5">
    <location>
        <begin position="398"/>
        <end position="417"/>
    </location>
</feature>
<dbReference type="Pfam" id="PF07690">
    <property type="entry name" value="MFS_1"/>
    <property type="match status" value="1"/>
</dbReference>
<reference evidence="8" key="1">
    <citation type="journal article" date="2019" name="Int. J. Syst. Evol. Microbiol.">
        <title>The Global Catalogue of Microorganisms (GCM) 10K type strain sequencing project: providing services to taxonomists for standard genome sequencing and annotation.</title>
        <authorList>
            <consortium name="The Broad Institute Genomics Platform"/>
            <consortium name="The Broad Institute Genome Sequencing Center for Infectious Disease"/>
            <person name="Wu L."/>
            <person name="Ma J."/>
        </authorList>
    </citation>
    <scope>NUCLEOTIDE SEQUENCE [LARGE SCALE GENOMIC DNA]</scope>
    <source>
        <strain evidence="8">CCUG 56698</strain>
    </source>
</reference>
<feature type="transmembrane region" description="Helical" evidence="5">
    <location>
        <begin position="169"/>
        <end position="191"/>
    </location>
</feature>
<dbReference type="InterPro" id="IPR036259">
    <property type="entry name" value="MFS_trans_sf"/>
</dbReference>
<dbReference type="InterPro" id="IPR011701">
    <property type="entry name" value="MFS"/>
</dbReference>
<name>A0ABW2SMV8_9ACTO</name>
<dbReference type="PANTHER" id="PTHR11662:SF399">
    <property type="entry name" value="FI19708P1-RELATED"/>
    <property type="match status" value="1"/>
</dbReference>
<dbReference type="InterPro" id="IPR020846">
    <property type="entry name" value="MFS_dom"/>
</dbReference>
<dbReference type="Proteomes" id="UP001596527">
    <property type="component" value="Unassembled WGS sequence"/>
</dbReference>
<keyword evidence="2 5" id="KW-0812">Transmembrane</keyword>
<evidence type="ECO:0000256" key="3">
    <source>
        <dbReference type="ARBA" id="ARBA00022989"/>
    </source>
</evidence>
<organism evidence="7 8">
    <name type="scientific">Schaalia naturae</name>
    <dbReference type="NCBI Taxonomy" id="635203"/>
    <lineage>
        <taxon>Bacteria</taxon>
        <taxon>Bacillati</taxon>
        <taxon>Actinomycetota</taxon>
        <taxon>Actinomycetes</taxon>
        <taxon>Actinomycetales</taxon>
        <taxon>Actinomycetaceae</taxon>
        <taxon>Schaalia</taxon>
    </lineage>
</organism>
<feature type="transmembrane region" description="Helical" evidence="5">
    <location>
        <begin position="83"/>
        <end position="104"/>
    </location>
</feature>
<sequence length="425" mass="43304">MSAAPARPAPASRALAVWLGAMTAYVCAVAARTSLGVAGVEAMDRFSMSAGVLASFSTLQIGVYAAAQIPVGIALDRWGARRLLATGAVLVAVAQTGMALATGLPAALSARVLLGIGDATAFVSVLRLLPSWFSPFRIPLFTQLTSIIGLLGQVISAVPFVWVLHRAGWSAAFAIMAGLGLAAAMAVGALVRDAPAPEAAGDGAARARTREPVLLTVRRVLSSPWTWLGFFTHWSGAGPSTVFTLLWGVPFMTLGMGMTKAQASAVLVANTAAGIVLGPLVGQLTARHPRGRVPGVLGVAGAVAVAWSAVLAPAAPAPAWAAPVLVVVLAASGCASSIGFDFVRQGVEPHRLGTATGATNMGGFAAALLSVQLIGWLLDRGSADRAYAWPDFRLAMAVQALAWAVGVVGVAVSATLIRRRAGRVV</sequence>
<feature type="transmembrane region" description="Helical" evidence="5">
    <location>
        <begin position="141"/>
        <end position="163"/>
    </location>
</feature>
<evidence type="ECO:0000256" key="2">
    <source>
        <dbReference type="ARBA" id="ARBA00022692"/>
    </source>
</evidence>
<dbReference type="RefSeq" id="WP_380973346.1">
    <property type="nucleotide sequence ID" value="NZ_JBHTEF010000001.1"/>
</dbReference>
<evidence type="ECO:0000313" key="8">
    <source>
        <dbReference type="Proteomes" id="UP001596527"/>
    </source>
</evidence>
<feature type="transmembrane region" description="Helical" evidence="5">
    <location>
        <begin position="355"/>
        <end position="378"/>
    </location>
</feature>
<proteinExistence type="predicted"/>
<dbReference type="InterPro" id="IPR050382">
    <property type="entry name" value="MFS_Na/Anion_cotransporter"/>
</dbReference>
<gene>
    <name evidence="7" type="ORF">ACFQWG_06470</name>
</gene>